<comment type="caution">
    <text evidence="5">The sequence shown here is derived from an EMBL/GenBank/DDBJ whole genome shotgun (WGS) entry which is preliminary data.</text>
</comment>
<dbReference type="AlphaFoldDB" id="A0A562QUA6"/>
<evidence type="ECO:0000256" key="2">
    <source>
        <dbReference type="ARBA" id="ARBA00022679"/>
    </source>
</evidence>
<evidence type="ECO:0000313" key="5">
    <source>
        <dbReference type="EMBL" id="TWI60372.1"/>
    </source>
</evidence>
<dbReference type="Proteomes" id="UP000316291">
    <property type="component" value="Unassembled WGS sequence"/>
</dbReference>
<dbReference type="Pfam" id="PF00132">
    <property type="entry name" value="Hexapep"/>
    <property type="match status" value="1"/>
</dbReference>
<keyword evidence="4" id="KW-0812">Transmembrane</keyword>
<keyword evidence="6" id="KW-1185">Reference proteome</keyword>
<dbReference type="EMBL" id="VLLA01000033">
    <property type="protein sequence ID" value="TWI60372.1"/>
    <property type="molecule type" value="Genomic_DNA"/>
</dbReference>
<evidence type="ECO:0000256" key="3">
    <source>
        <dbReference type="ARBA" id="ARBA00023315"/>
    </source>
</evidence>
<proteinExistence type="inferred from homology"/>
<dbReference type="PANTHER" id="PTHR42811">
    <property type="entry name" value="SERINE ACETYLTRANSFERASE"/>
    <property type="match status" value="1"/>
</dbReference>
<evidence type="ECO:0000313" key="6">
    <source>
        <dbReference type="Proteomes" id="UP000316291"/>
    </source>
</evidence>
<dbReference type="SUPFAM" id="SSF51161">
    <property type="entry name" value="Trimeric LpxA-like enzymes"/>
    <property type="match status" value="1"/>
</dbReference>
<keyword evidence="4" id="KW-1133">Transmembrane helix</keyword>
<protein>
    <submittedName>
        <fullName evidence="5">Serine O-acetyltransferase</fullName>
    </submittedName>
</protein>
<gene>
    <name evidence="5" type="ORF">IQ16_07629</name>
</gene>
<name>A0A562QUA6_9BRAD</name>
<organism evidence="5 6">
    <name type="scientific">Bradyrhizobium huanghuaihaiense</name>
    <dbReference type="NCBI Taxonomy" id="990078"/>
    <lineage>
        <taxon>Bacteria</taxon>
        <taxon>Pseudomonadati</taxon>
        <taxon>Pseudomonadota</taxon>
        <taxon>Alphaproteobacteria</taxon>
        <taxon>Hyphomicrobiales</taxon>
        <taxon>Nitrobacteraceae</taxon>
        <taxon>Bradyrhizobium</taxon>
    </lineage>
</organism>
<keyword evidence="3" id="KW-0012">Acyltransferase</keyword>
<keyword evidence="2 5" id="KW-0808">Transferase</keyword>
<keyword evidence="4" id="KW-0472">Membrane</keyword>
<dbReference type="CDD" id="cd03354">
    <property type="entry name" value="LbH_SAT"/>
    <property type="match status" value="1"/>
</dbReference>
<comment type="similarity">
    <text evidence="1">Belongs to the transferase hexapeptide repeat family.</text>
</comment>
<sequence>MSSEAGMGSEPQAGIPWREDLMANTGKSGVGAAFIALLTSPGFAVITTWRIAKMLRFQTRWGHQITWLLVRALMRRGCYISVLAEIGPGLILPHPTGVVIGEGARIGRSVMLYHNVTLGRRAWDEPGCPTIGDNVVIYTGAVIVGPTSIGEGANVAANAVVTRDVPPHSVAAGAPARVVRSQAPGRMRA</sequence>
<evidence type="ECO:0000256" key="4">
    <source>
        <dbReference type="SAM" id="Phobius"/>
    </source>
</evidence>
<dbReference type="Gene3D" id="2.160.10.10">
    <property type="entry name" value="Hexapeptide repeat proteins"/>
    <property type="match status" value="1"/>
</dbReference>
<dbReference type="FunFam" id="2.160.10.10:FF:000062">
    <property type="entry name" value="Serine acetyltransferase"/>
    <property type="match status" value="1"/>
</dbReference>
<evidence type="ECO:0000256" key="1">
    <source>
        <dbReference type="ARBA" id="ARBA00007274"/>
    </source>
</evidence>
<feature type="transmembrane region" description="Helical" evidence="4">
    <location>
        <begin position="30"/>
        <end position="52"/>
    </location>
</feature>
<reference evidence="5 6" key="1">
    <citation type="journal article" date="2015" name="Stand. Genomic Sci.">
        <title>Genomic Encyclopedia of Bacterial and Archaeal Type Strains, Phase III: the genomes of soil and plant-associated and newly described type strains.</title>
        <authorList>
            <person name="Whitman W.B."/>
            <person name="Woyke T."/>
            <person name="Klenk H.P."/>
            <person name="Zhou Y."/>
            <person name="Lilburn T.G."/>
            <person name="Beck B.J."/>
            <person name="De Vos P."/>
            <person name="Vandamme P."/>
            <person name="Eisen J.A."/>
            <person name="Garrity G."/>
            <person name="Hugenholtz P."/>
            <person name="Kyrpides N.C."/>
        </authorList>
    </citation>
    <scope>NUCLEOTIDE SEQUENCE [LARGE SCALE GENOMIC DNA]</scope>
    <source>
        <strain evidence="5 6">CGMCC 1.10948</strain>
    </source>
</reference>
<dbReference type="InterPro" id="IPR001451">
    <property type="entry name" value="Hexapep"/>
</dbReference>
<dbReference type="InterPro" id="IPR045304">
    <property type="entry name" value="LbH_SAT"/>
</dbReference>
<dbReference type="GO" id="GO:0016746">
    <property type="term" value="F:acyltransferase activity"/>
    <property type="evidence" value="ECO:0007669"/>
    <property type="project" value="UniProtKB-KW"/>
</dbReference>
<accession>A0A562QUA6</accession>
<dbReference type="InterPro" id="IPR011004">
    <property type="entry name" value="Trimer_LpxA-like_sf"/>
</dbReference>